<gene>
    <name evidence="2" type="ORF">HID58_018933</name>
</gene>
<organism evidence="2 3">
    <name type="scientific">Brassica napus</name>
    <name type="common">Rape</name>
    <dbReference type="NCBI Taxonomy" id="3708"/>
    <lineage>
        <taxon>Eukaryota</taxon>
        <taxon>Viridiplantae</taxon>
        <taxon>Streptophyta</taxon>
        <taxon>Embryophyta</taxon>
        <taxon>Tracheophyta</taxon>
        <taxon>Spermatophyta</taxon>
        <taxon>Magnoliopsida</taxon>
        <taxon>eudicotyledons</taxon>
        <taxon>Gunneridae</taxon>
        <taxon>Pentapetalae</taxon>
        <taxon>rosids</taxon>
        <taxon>malvids</taxon>
        <taxon>Brassicales</taxon>
        <taxon>Brassicaceae</taxon>
        <taxon>Brassiceae</taxon>
        <taxon>Brassica</taxon>
    </lineage>
</organism>
<feature type="non-terminal residue" evidence="2">
    <location>
        <position position="1"/>
    </location>
</feature>
<reference evidence="2 3" key="1">
    <citation type="submission" date="2021-05" db="EMBL/GenBank/DDBJ databases">
        <title>Genome Assembly of Synthetic Allotetraploid Brassica napus Reveals Homoeologous Exchanges between Subgenomes.</title>
        <authorList>
            <person name="Davis J.T."/>
        </authorList>
    </citation>
    <scope>NUCLEOTIDE SEQUENCE [LARGE SCALE GENOMIC DNA]</scope>
    <source>
        <strain evidence="3">cv. Da-Ae</strain>
        <tissue evidence="2">Seedling</tissue>
    </source>
</reference>
<comment type="caution">
    <text evidence="2">The sequence shown here is derived from an EMBL/GenBank/DDBJ whole genome shotgun (WGS) entry which is preliminary data.</text>
</comment>
<accession>A0ABQ8DCJ1</accession>
<dbReference type="Proteomes" id="UP000824890">
    <property type="component" value="Unassembled WGS sequence"/>
</dbReference>
<sequence>TSTRSGLTSFQGFHLNKLLPPLAFCHGSKTTIRKHNRHLSSNNSFSSMSTHPTTTPELHWPSKCRWSMESPLQTKSIGMISHEETIAGSDLSSTCPTLSDILSTKDSSETQTMETKWRKAILMRSEVMSPLERSLANRKTKMIGTLQSIDLPLLTTTSPEMPIDSPIATFIPLIGVWLNYLFLYHLQLFQRMQHQVYLNNLFDSFWPTLINALGLNQKEKDYPSVVREFPCTPVQKIPVAELKEDETLKFSWAARMDPATKNLYGAAKPIFLFDRTPQIKISSQSTVSSNQFVLQAENSESNFKTYLKNGIEHLQSQLSVELKDLSTPINNLIYFKTTAPTKTIIMEEIPSFVIVLEANLVSTDNFLISLYSPAHGSFHVTQID</sequence>
<proteinExistence type="predicted"/>
<evidence type="ECO:0000313" key="2">
    <source>
        <dbReference type="EMBL" id="KAH0926677.1"/>
    </source>
</evidence>
<dbReference type="EMBL" id="JAGKQM010000005">
    <property type="protein sequence ID" value="KAH0926677.1"/>
    <property type="molecule type" value="Genomic_DNA"/>
</dbReference>
<feature type="region of interest" description="Disordered" evidence="1">
    <location>
        <begin position="39"/>
        <end position="61"/>
    </location>
</feature>
<keyword evidence="3" id="KW-1185">Reference proteome</keyword>
<feature type="compositionally biased region" description="Low complexity" evidence="1">
    <location>
        <begin position="40"/>
        <end position="49"/>
    </location>
</feature>
<evidence type="ECO:0000313" key="3">
    <source>
        <dbReference type="Proteomes" id="UP000824890"/>
    </source>
</evidence>
<protein>
    <submittedName>
        <fullName evidence="2">Uncharacterized protein</fullName>
    </submittedName>
</protein>
<evidence type="ECO:0000256" key="1">
    <source>
        <dbReference type="SAM" id="MobiDB-lite"/>
    </source>
</evidence>
<name>A0ABQ8DCJ1_BRANA</name>